<dbReference type="Pfam" id="PF13148">
    <property type="entry name" value="DUF3987"/>
    <property type="match status" value="1"/>
</dbReference>
<organism evidence="1 2">
    <name type="scientific">Brachionus plicatilis</name>
    <name type="common">Marine rotifer</name>
    <name type="synonym">Brachionus muelleri</name>
    <dbReference type="NCBI Taxonomy" id="10195"/>
    <lineage>
        <taxon>Eukaryota</taxon>
        <taxon>Metazoa</taxon>
        <taxon>Spiralia</taxon>
        <taxon>Gnathifera</taxon>
        <taxon>Rotifera</taxon>
        <taxon>Eurotatoria</taxon>
        <taxon>Monogononta</taxon>
        <taxon>Pseudotrocha</taxon>
        <taxon>Ploima</taxon>
        <taxon>Brachionidae</taxon>
        <taxon>Brachionus</taxon>
    </lineage>
</organism>
<name>A0A3M7Q1X5_BRAPC</name>
<comment type="caution">
    <text evidence="1">The sequence shown here is derived from an EMBL/GenBank/DDBJ whole genome shotgun (WGS) entry which is preliminary data.</text>
</comment>
<dbReference type="AlphaFoldDB" id="A0A3M7Q1X5"/>
<accession>A0A3M7Q1X5</accession>
<evidence type="ECO:0000313" key="2">
    <source>
        <dbReference type="Proteomes" id="UP000276133"/>
    </source>
</evidence>
<evidence type="ECO:0000313" key="1">
    <source>
        <dbReference type="EMBL" id="RNA05204.1"/>
    </source>
</evidence>
<dbReference type="EMBL" id="REGN01007819">
    <property type="protein sequence ID" value="RNA05204.1"/>
    <property type="molecule type" value="Genomic_DNA"/>
</dbReference>
<keyword evidence="2" id="KW-1185">Reference proteome</keyword>
<reference evidence="1 2" key="1">
    <citation type="journal article" date="2018" name="Sci. Rep.">
        <title>Genomic signatures of local adaptation to the degree of environmental predictability in rotifers.</title>
        <authorList>
            <person name="Franch-Gras L."/>
            <person name="Hahn C."/>
            <person name="Garcia-Roger E.M."/>
            <person name="Carmona M.J."/>
            <person name="Serra M."/>
            <person name="Gomez A."/>
        </authorList>
    </citation>
    <scope>NUCLEOTIDE SEQUENCE [LARGE SCALE GENOMIC DNA]</scope>
    <source>
        <strain evidence="1">HYR1</strain>
    </source>
</reference>
<gene>
    <name evidence="1" type="ORF">BpHYR1_040782</name>
</gene>
<dbReference type="InterPro" id="IPR025048">
    <property type="entry name" value="DUF3987"/>
</dbReference>
<protein>
    <submittedName>
        <fullName evidence="1">Uncharacterized protein</fullName>
    </submittedName>
</protein>
<proteinExistence type="predicted"/>
<dbReference type="Proteomes" id="UP000276133">
    <property type="component" value="Unassembled WGS sequence"/>
</dbReference>
<sequence>MPLLKLACDGRRAPFSFKKPQFVLSLWDESSTFLNSFGLYKGQNSSSYDRSIYNDLYNAPSFYRRDTANSRQVFKEPRLNICVLGHPPTFIELIKNEVNSKDDGLIQRFHLCAPDPEFIKDKMIMNAQQPACSLEVLFCIIWKLNEGGVNNNHIPYELSEAHDFRYIKVKGFGQLFENEAILFFKYRIIEFKITAASQVLSLSMVLNMLESSYKILFLPQDFFRIDKYIIDQNLINLCEKILQENTKIQEVDEDTDTDI</sequence>